<evidence type="ECO:0000256" key="1">
    <source>
        <dbReference type="ARBA" id="ARBA00004651"/>
    </source>
</evidence>
<dbReference type="InterPro" id="IPR025857">
    <property type="entry name" value="MacB_PCD"/>
</dbReference>
<comment type="caution">
    <text evidence="11">The sequence shown here is derived from an EMBL/GenBank/DDBJ whole genome shotgun (WGS) entry which is preliminary data.</text>
</comment>
<dbReference type="InterPro" id="IPR011925">
    <property type="entry name" value="LolCE_TM"/>
</dbReference>
<keyword evidence="6 8" id="KW-1133">Transmembrane helix</keyword>
<dbReference type="EMBL" id="JACNIG010000432">
    <property type="protein sequence ID" value="MBC8434397.1"/>
    <property type="molecule type" value="Genomic_DNA"/>
</dbReference>
<dbReference type="PANTHER" id="PTHR30489">
    <property type="entry name" value="LIPOPROTEIN-RELEASING SYSTEM TRANSMEMBRANE PROTEIN LOLE"/>
    <property type="match status" value="1"/>
</dbReference>
<feature type="transmembrane region" description="Helical" evidence="8">
    <location>
        <begin position="20"/>
        <end position="49"/>
    </location>
</feature>
<evidence type="ECO:0000256" key="4">
    <source>
        <dbReference type="ARBA" id="ARBA00022475"/>
    </source>
</evidence>
<evidence type="ECO:0000313" key="12">
    <source>
        <dbReference type="Proteomes" id="UP000605201"/>
    </source>
</evidence>
<name>A0A8J6P869_9BACT</name>
<proteinExistence type="inferred from homology"/>
<protein>
    <submittedName>
        <fullName evidence="11">Lipoprotein-releasing ABC transporter permease subunit</fullName>
    </submittedName>
</protein>
<keyword evidence="5 8" id="KW-0812">Transmembrane</keyword>
<organism evidence="11 12">
    <name type="scientific">Candidatus Desulfatibia vada</name>
    <dbReference type="NCBI Taxonomy" id="2841696"/>
    <lineage>
        <taxon>Bacteria</taxon>
        <taxon>Pseudomonadati</taxon>
        <taxon>Thermodesulfobacteriota</taxon>
        <taxon>Desulfobacteria</taxon>
        <taxon>Desulfobacterales</taxon>
        <taxon>Desulfobacterales incertae sedis</taxon>
        <taxon>Candidatus Desulfatibia</taxon>
    </lineage>
</organism>
<dbReference type="NCBIfam" id="TIGR02212">
    <property type="entry name" value="lolCE"/>
    <property type="match status" value="1"/>
</dbReference>
<dbReference type="Pfam" id="PF02687">
    <property type="entry name" value="FtsX"/>
    <property type="match status" value="1"/>
</dbReference>
<comment type="subcellular location">
    <subcellularLocation>
        <location evidence="1">Cell membrane</location>
        <topology evidence="1">Multi-pass membrane protein</topology>
    </subcellularLocation>
</comment>
<dbReference type="InterPro" id="IPR003838">
    <property type="entry name" value="ABC3_permease_C"/>
</dbReference>
<evidence type="ECO:0000256" key="2">
    <source>
        <dbReference type="ARBA" id="ARBA00005236"/>
    </source>
</evidence>
<accession>A0A8J6P869</accession>
<dbReference type="PANTHER" id="PTHR30489:SF0">
    <property type="entry name" value="LIPOPROTEIN-RELEASING SYSTEM TRANSMEMBRANE PROTEIN LOLE"/>
    <property type="match status" value="1"/>
</dbReference>
<feature type="transmembrane region" description="Helical" evidence="8">
    <location>
        <begin position="323"/>
        <end position="346"/>
    </location>
</feature>
<keyword evidence="11" id="KW-0449">Lipoprotein</keyword>
<evidence type="ECO:0000259" key="9">
    <source>
        <dbReference type="Pfam" id="PF02687"/>
    </source>
</evidence>
<keyword evidence="7 8" id="KW-0472">Membrane</keyword>
<feature type="transmembrane region" description="Helical" evidence="8">
    <location>
        <begin position="377"/>
        <end position="396"/>
    </location>
</feature>
<evidence type="ECO:0000313" key="11">
    <source>
        <dbReference type="EMBL" id="MBC8434397.1"/>
    </source>
</evidence>
<dbReference type="InterPro" id="IPR051447">
    <property type="entry name" value="Lipoprotein-release_system"/>
</dbReference>
<comment type="similarity">
    <text evidence="2">Belongs to the ABC-4 integral membrane protein family. LolC/E subfamily.</text>
</comment>
<feature type="domain" description="ABC3 transporter permease C-terminal" evidence="9">
    <location>
        <begin position="278"/>
        <end position="404"/>
    </location>
</feature>
<dbReference type="GO" id="GO:0044874">
    <property type="term" value="P:lipoprotein localization to outer membrane"/>
    <property type="evidence" value="ECO:0007669"/>
    <property type="project" value="TreeGrafter"/>
</dbReference>
<feature type="transmembrane region" description="Helical" evidence="8">
    <location>
        <begin position="276"/>
        <end position="302"/>
    </location>
</feature>
<dbReference type="AlphaFoldDB" id="A0A8J6P869"/>
<evidence type="ECO:0000256" key="5">
    <source>
        <dbReference type="ARBA" id="ARBA00022692"/>
    </source>
</evidence>
<dbReference type="Pfam" id="PF12704">
    <property type="entry name" value="MacB_PCD"/>
    <property type="match status" value="1"/>
</dbReference>
<evidence type="ECO:0000256" key="3">
    <source>
        <dbReference type="ARBA" id="ARBA00022448"/>
    </source>
</evidence>
<dbReference type="Proteomes" id="UP000605201">
    <property type="component" value="Unassembled WGS sequence"/>
</dbReference>
<reference evidence="11 12" key="1">
    <citation type="submission" date="2020-08" db="EMBL/GenBank/DDBJ databases">
        <title>Bridging the membrane lipid divide: bacteria of the FCB group superphylum have the potential to synthesize archaeal ether lipids.</title>
        <authorList>
            <person name="Villanueva L."/>
            <person name="Von Meijenfeldt F.A.B."/>
            <person name="Westbye A.B."/>
            <person name="Yadav S."/>
            <person name="Hopmans E.C."/>
            <person name="Dutilh B.E."/>
            <person name="Sinninghe Damste J.S."/>
        </authorList>
    </citation>
    <scope>NUCLEOTIDE SEQUENCE [LARGE SCALE GENOMIC DNA]</scope>
    <source>
        <strain evidence="11">NIOZ-UU17</strain>
    </source>
</reference>
<dbReference type="GO" id="GO:0098797">
    <property type="term" value="C:plasma membrane protein complex"/>
    <property type="evidence" value="ECO:0007669"/>
    <property type="project" value="TreeGrafter"/>
</dbReference>
<gene>
    <name evidence="11" type="ORF">H8D96_21015</name>
</gene>
<dbReference type="GO" id="GO:0042953">
    <property type="term" value="P:lipoprotein transport"/>
    <property type="evidence" value="ECO:0007669"/>
    <property type="project" value="InterPro"/>
</dbReference>
<feature type="domain" description="MacB-like periplasmic core" evidence="10">
    <location>
        <begin position="25"/>
        <end position="246"/>
    </location>
</feature>
<evidence type="ECO:0000256" key="8">
    <source>
        <dbReference type="SAM" id="Phobius"/>
    </source>
</evidence>
<evidence type="ECO:0000256" key="6">
    <source>
        <dbReference type="ARBA" id="ARBA00022989"/>
    </source>
</evidence>
<evidence type="ECO:0000256" key="7">
    <source>
        <dbReference type="ARBA" id="ARBA00023136"/>
    </source>
</evidence>
<evidence type="ECO:0000259" key="10">
    <source>
        <dbReference type="Pfam" id="PF12704"/>
    </source>
</evidence>
<keyword evidence="3" id="KW-0813">Transport</keyword>
<sequence length="411" mass="44988">MSFEYFIGGRYLRSKQKETFLSLITFLSVAGVAVGVMALIVVIAVMAGFEADLKSRILGVESHVVLMRHGESFSDYQSVSKYVNKLEGVEAATPFIYTQVMLRSSSGVAGAVLRGIDPQSAGRVIKILKSDSLQNLDKMHKEKGVTASMPGIILGRELSRSLGVIIGDAVALISSRGMISPVGYLPAMKRFKVAGIFEAGMHEYDSSLAYVHLQDAQKILRMSDAVTGIEVRVNDIYQAKKIAEKIVAGLGFPYWARDWMQMNHNLFSALKLEKTVMFIILVLIVLVAAFNIASTLIMMVMGKTKDIAILKAMGSTDKSIRKIFIFNGMIIGSVGTALGICLGIFLCKILEKYKFIELPGDVYYITTLPVRLESLDVFMIAAAAIVICFLATLYPAHQASKLNPVEAIRYG</sequence>
<keyword evidence="4" id="KW-1003">Cell membrane</keyword>